<evidence type="ECO:0000256" key="1">
    <source>
        <dbReference type="ARBA" id="ARBA00023157"/>
    </source>
</evidence>
<dbReference type="PANTHER" id="PTHR16311">
    <property type="entry name" value="THROMBOSPONDIN TYPE I DOMAIN-CONTAINING 1"/>
    <property type="match status" value="1"/>
</dbReference>
<dbReference type="InterPro" id="IPR036383">
    <property type="entry name" value="TSP1_rpt_sf"/>
</dbReference>
<dbReference type="SUPFAM" id="SSF49854">
    <property type="entry name" value="Spermadhesin, CUB domain"/>
    <property type="match status" value="1"/>
</dbReference>
<feature type="compositionally biased region" description="Basic and acidic residues" evidence="3">
    <location>
        <begin position="699"/>
        <end position="713"/>
    </location>
</feature>
<dbReference type="Pfam" id="PF00090">
    <property type="entry name" value="TSP_1"/>
    <property type="match status" value="1"/>
</dbReference>
<dbReference type="Gene3D" id="2.60.120.290">
    <property type="entry name" value="Spermadhesin, CUB domain"/>
    <property type="match status" value="1"/>
</dbReference>
<dbReference type="Proteomes" id="UP000494165">
    <property type="component" value="Unassembled WGS sequence"/>
</dbReference>
<dbReference type="PROSITE" id="PS01180">
    <property type="entry name" value="CUB"/>
    <property type="match status" value="1"/>
</dbReference>
<feature type="compositionally biased region" description="Basic residues" evidence="3">
    <location>
        <begin position="760"/>
        <end position="780"/>
    </location>
</feature>
<dbReference type="EMBL" id="CADEPI010000125">
    <property type="protein sequence ID" value="CAB3376169.1"/>
    <property type="molecule type" value="Genomic_DNA"/>
</dbReference>
<keyword evidence="1" id="KW-1015">Disulfide bond</keyword>
<dbReference type="GO" id="GO:0071944">
    <property type="term" value="C:cell periphery"/>
    <property type="evidence" value="ECO:0007669"/>
    <property type="project" value="TreeGrafter"/>
</dbReference>
<dbReference type="InterPro" id="IPR000884">
    <property type="entry name" value="TSP1_rpt"/>
</dbReference>
<dbReference type="SUPFAM" id="SSF82895">
    <property type="entry name" value="TSP-1 type 1 repeat"/>
    <property type="match status" value="1"/>
</dbReference>
<evidence type="ECO:0000256" key="5">
    <source>
        <dbReference type="SAM" id="SignalP"/>
    </source>
</evidence>
<keyword evidence="4" id="KW-0472">Membrane</keyword>
<keyword evidence="5" id="KW-0732">Signal</keyword>
<dbReference type="PRINTS" id="PR01705">
    <property type="entry name" value="TSP1REPEAT"/>
</dbReference>
<feature type="chain" id="PRO_5035792840" description="CUB domain-containing protein" evidence="5">
    <location>
        <begin position="22"/>
        <end position="939"/>
    </location>
</feature>
<evidence type="ECO:0000256" key="2">
    <source>
        <dbReference type="PROSITE-ProRule" id="PRU00059"/>
    </source>
</evidence>
<dbReference type="InterPro" id="IPR000859">
    <property type="entry name" value="CUB_dom"/>
</dbReference>
<evidence type="ECO:0000313" key="8">
    <source>
        <dbReference type="Proteomes" id="UP000494165"/>
    </source>
</evidence>
<sequence length="939" mass="102798">MSSLSAAWLALLTTFAAIAACYELRYPGEITALGNDLRVELFNVTWSAVGGNESDSSGDLGVPRDWVELLSSENATKPRAQVKVSLRQGHGAPLYFPCKLFWHGGTYFLRYNNGSNMAPITVRWYNVTLLNVTKELLHTFQSSVRFQVKLSWLTCPQAASVLSEHKEDGVNSTHLQLQLVFCGHSTDGCTPGSNWSMVLHSEPVWLDVTAPLDVHLPCELFGQAGRYLIWILAFGEGLPKEGTLLVQSHALHVEWSDKFVFNVFARSIFPCDLLPSASIAGGGNRGDRNITVLFTYPECILANADRVRVYARKETAAASVEPSSLVYVAEQRVTKGQHSASFPCSLFTENYLEYCFVYVSGAKSGAASDVRVDCVPTLPVGDSAAGAWGSWSSWTTCSSTCGYGVRNRYRFCDSPPPRYGAKFCEGKSLESEQCRNLSACPDGSGWAMMGPGAVLPAEEEQVQAEVGPGCRCGCVVHLNAVKQRRLLATSSQSCPGRTFWLVHADDEGHAVELQVEHFRLACRKQWLRVRDGDSLAATLIADLTADTLSTRPVKALATGRSMLLEFYSEPDTSDGANECKGGFLAHAQQLAVGVQNASVQPLLSGVSAVDAEPELEVPLRTATHLAAVGFMAMVVLLSCLLLLQYVVRYHKYQRTAGAEPISPCHSLGGSVGSRFTSNTTLSEIISLRHFGGGRRSGKHERLKEEKVASEIKAPKAALEEDDEVAGSVESLPEKYDEDSREKEHEHEISDSERKPLTPKVNRKQHFSPGKRRKARQKIRLQKASISPVKEDSTAKSESSESALQPAAPPVAKANKEKQNRAKCLLQKVLPSHQRVLQTGGSEYSLTGTESEMEMDYYDYNVQNASAVPGSYLGMDPAYLVWIPPATPTDSVDADDDDERVVFECADNRTRGEMLKLQTLAGEQDLDEEIKFADDDEDEA</sequence>
<feature type="transmembrane region" description="Helical" evidence="4">
    <location>
        <begin position="625"/>
        <end position="647"/>
    </location>
</feature>
<gene>
    <name evidence="7" type="ORF">CLODIP_2_CD00727</name>
</gene>
<accession>A0A8S1D6Z7</accession>
<proteinExistence type="predicted"/>
<feature type="region of interest" description="Disordered" evidence="3">
    <location>
        <begin position="692"/>
        <end position="818"/>
    </location>
</feature>
<dbReference type="InterPro" id="IPR035914">
    <property type="entry name" value="Sperma_CUB_dom_sf"/>
</dbReference>
<dbReference type="AlphaFoldDB" id="A0A8S1D6Z7"/>
<evidence type="ECO:0000313" key="7">
    <source>
        <dbReference type="EMBL" id="CAB3376169.1"/>
    </source>
</evidence>
<feature type="compositionally biased region" description="Basic and acidic residues" evidence="3">
    <location>
        <begin position="788"/>
        <end position="798"/>
    </location>
</feature>
<dbReference type="OrthoDB" id="446173at2759"/>
<organism evidence="7 8">
    <name type="scientific">Cloeon dipterum</name>
    <dbReference type="NCBI Taxonomy" id="197152"/>
    <lineage>
        <taxon>Eukaryota</taxon>
        <taxon>Metazoa</taxon>
        <taxon>Ecdysozoa</taxon>
        <taxon>Arthropoda</taxon>
        <taxon>Hexapoda</taxon>
        <taxon>Insecta</taxon>
        <taxon>Pterygota</taxon>
        <taxon>Palaeoptera</taxon>
        <taxon>Ephemeroptera</taxon>
        <taxon>Pisciforma</taxon>
        <taxon>Baetidae</taxon>
        <taxon>Cloeon</taxon>
    </lineage>
</organism>
<dbReference type="SMART" id="SM00209">
    <property type="entry name" value="TSP1"/>
    <property type="match status" value="1"/>
</dbReference>
<feature type="domain" description="CUB" evidence="6">
    <location>
        <begin position="472"/>
        <end position="590"/>
    </location>
</feature>
<evidence type="ECO:0000256" key="3">
    <source>
        <dbReference type="SAM" id="MobiDB-lite"/>
    </source>
</evidence>
<evidence type="ECO:0000256" key="4">
    <source>
        <dbReference type="SAM" id="Phobius"/>
    </source>
</evidence>
<keyword evidence="4" id="KW-1133">Transmembrane helix</keyword>
<dbReference type="FunFam" id="2.20.100.10:FF:000001">
    <property type="entry name" value="semaphorin-5A isoform X1"/>
    <property type="match status" value="1"/>
</dbReference>
<name>A0A8S1D6Z7_9INSE</name>
<dbReference type="InterPro" id="IPR038877">
    <property type="entry name" value="THSD1"/>
</dbReference>
<protein>
    <recommendedName>
        <fullName evidence="6">CUB domain-containing protein</fullName>
    </recommendedName>
</protein>
<feature type="signal peptide" evidence="5">
    <location>
        <begin position="1"/>
        <end position="21"/>
    </location>
</feature>
<feature type="compositionally biased region" description="Basic and acidic residues" evidence="3">
    <location>
        <begin position="731"/>
        <end position="755"/>
    </location>
</feature>
<dbReference type="PROSITE" id="PS50092">
    <property type="entry name" value="TSP1"/>
    <property type="match status" value="1"/>
</dbReference>
<comment type="caution">
    <text evidence="2">Lacks conserved residue(s) required for the propagation of feature annotation.</text>
</comment>
<dbReference type="Gene3D" id="2.20.100.10">
    <property type="entry name" value="Thrombospondin type-1 (TSP1) repeat"/>
    <property type="match status" value="1"/>
</dbReference>
<keyword evidence="4" id="KW-0812">Transmembrane</keyword>
<comment type="caution">
    <text evidence="7">The sequence shown here is derived from an EMBL/GenBank/DDBJ whole genome shotgun (WGS) entry which is preliminary data.</text>
</comment>
<reference evidence="7 8" key="1">
    <citation type="submission" date="2020-04" db="EMBL/GenBank/DDBJ databases">
        <authorList>
            <person name="Alioto T."/>
            <person name="Alioto T."/>
            <person name="Gomez Garrido J."/>
        </authorList>
    </citation>
    <scope>NUCLEOTIDE SEQUENCE [LARGE SCALE GENOMIC DNA]</scope>
</reference>
<evidence type="ECO:0000259" key="6">
    <source>
        <dbReference type="PROSITE" id="PS01180"/>
    </source>
</evidence>
<dbReference type="PANTHER" id="PTHR16311:SF3">
    <property type="entry name" value="THROMBOSPONDIN TYPE-1 DOMAIN-CONTAINING PROTEIN 1"/>
    <property type="match status" value="1"/>
</dbReference>
<keyword evidence="8" id="KW-1185">Reference proteome</keyword>